<reference evidence="2" key="1">
    <citation type="submission" date="2014-12" db="EMBL/GenBank/DDBJ databases">
        <authorList>
            <person name="Smet A."/>
        </authorList>
    </citation>
    <scope>NUCLEOTIDE SEQUENCE [LARGE SCALE GENOMIC DNA]</scope>
</reference>
<proteinExistence type="predicted"/>
<protein>
    <submittedName>
        <fullName evidence="1">Uncharacterized protein</fullName>
    </submittedName>
</protein>
<sequence length="70" mass="8217">MEAKMFTEIEQELISLKMSYMNAIDLLDNGSITDETERAEYAQAMQRWLERIKEIEAEMGVRPIASDERF</sequence>
<keyword evidence="2" id="KW-1185">Reference proteome</keyword>
<dbReference type="EMBL" id="CDMK01000005">
    <property type="protein sequence ID" value="CRI35348.1"/>
    <property type="molecule type" value="Genomic_DNA"/>
</dbReference>
<dbReference type="Proteomes" id="UP000046090">
    <property type="component" value="Unassembled WGS sequence"/>
</dbReference>
<evidence type="ECO:0000313" key="1">
    <source>
        <dbReference type="EMBL" id="CRI35348.1"/>
    </source>
</evidence>
<gene>
    <name evidence="1" type="ORF">HHE01_00120</name>
</gene>
<name>A0A0K2Y923_HELHE</name>
<accession>A0A0K2Y923</accession>
<organism evidence="1 2">
    <name type="scientific">Helicobacter heilmannii</name>
    <dbReference type="NCBI Taxonomy" id="35817"/>
    <lineage>
        <taxon>Bacteria</taxon>
        <taxon>Pseudomonadati</taxon>
        <taxon>Campylobacterota</taxon>
        <taxon>Epsilonproteobacteria</taxon>
        <taxon>Campylobacterales</taxon>
        <taxon>Helicobacteraceae</taxon>
        <taxon>Helicobacter</taxon>
    </lineage>
</organism>
<evidence type="ECO:0000313" key="2">
    <source>
        <dbReference type="Proteomes" id="UP000046090"/>
    </source>
</evidence>
<dbReference type="AlphaFoldDB" id="A0A0K2Y923"/>